<evidence type="ECO:0000313" key="22">
    <source>
        <dbReference type="EMBL" id="RMZ09574.1"/>
    </source>
</evidence>
<comment type="catalytic activity">
    <reaction evidence="20">
        <text>(6S)-5,6,7,8-tetrahydrofolyl-(gamma-L-Glu)(n) + L-glutamate + ATP = (6S)-5,6,7,8-tetrahydrofolyl-(gamma-L-Glu)(n+1) + ADP + phosphate + H(+)</text>
        <dbReference type="Rhea" id="RHEA:10580"/>
        <dbReference type="Rhea" id="RHEA-COMP:14738"/>
        <dbReference type="Rhea" id="RHEA-COMP:14740"/>
        <dbReference type="ChEBI" id="CHEBI:15378"/>
        <dbReference type="ChEBI" id="CHEBI:29985"/>
        <dbReference type="ChEBI" id="CHEBI:30616"/>
        <dbReference type="ChEBI" id="CHEBI:43474"/>
        <dbReference type="ChEBI" id="CHEBI:141005"/>
        <dbReference type="ChEBI" id="CHEBI:456216"/>
        <dbReference type="EC" id="6.3.2.17"/>
    </reaction>
</comment>
<dbReference type="Gene3D" id="1.20.120.1750">
    <property type="match status" value="1"/>
</dbReference>
<keyword evidence="11" id="KW-0479">Metal-binding</keyword>
<dbReference type="GO" id="GO:0005829">
    <property type="term" value="C:cytosol"/>
    <property type="evidence" value="ECO:0007669"/>
    <property type="project" value="TreeGrafter"/>
</dbReference>
<gene>
    <name evidence="22" type="ORF">D0862_03573</name>
</gene>
<comment type="cofactor">
    <cofactor evidence="1">
        <name>a monovalent cation</name>
        <dbReference type="ChEBI" id="CHEBI:60242"/>
    </cofactor>
</comment>
<evidence type="ECO:0000256" key="7">
    <source>
        <dbReference type="ARBA" id="ARBA00013025"/>
    </source>
</evidence>
<evidence type="ECO:0000256" key="16">
    <source>
        <dbReference type="ARBA" id="ARBA00023128"/>
    </source>
</evidence>
<sequence length="1490" mass="168593">MNMFASKACKTYLRYSTAQRRMYSVAKYARDYNGAVQALNSLQSNFSIVEAIRKQGPGWNKLAIPEMISWVRRIGYEPSDFDILNPVHIAGTKGKGSTSAFVSSILAQYLPTKRSIHAERLPSSVGLYTSPHLRFVRERIKIDNQPISEALFAKCFWEVWDKLEANPSAPGEQDARNIGGKPVYFHYLTLMALHCYMQAKVGTAVIECGIGGEHDTTNVLSKPSVTGVTSLGIDHQALLGDTIDSIAWHKAGIFKDGVPAYSVPQPDAALEVLDNRARERGTELHVIPEHPALQSTPLGLQGDFQRTNASLAIAISASHLSSLGYSGVPHPLDQTSRLPEEFIKGLEAARLGGRCDLRQDGKLPSLKWYIDGGHTLESIDMAGRWFASTSSRDAKRILIFNQQTRDASALARRLHQTLATATGNAKPFQHAIFCTNTTYANAGYKADLVSINTSKDDVDSLRVQHELAQNYDSIDPEACVHVLGTVEEAVQQARELSGNEAADVLVTGSLHLVGGVIEVLENESEMSETVLPSSKIHQNLNSSATLLGDQEICSCQGGKVFAMASNNNRALVRQVQQTGQWHCISGVACPDVLGPDHVAWEIDPNDEEESPEYYCTDCIAFIFEQAAGVEGMWQPRIGRSELDIEDFAMELNRSHPGLVLRFREHAESQGIPVDERVYCRHPGDVDSDGVPQFCNGLVGRRDPSGSTRTWVPCPRCTRMACLACGGIGFDTATGQHTCSAQEEEVLLAYDQGYRWQRCPGCGTSTEHITGCNHMTCTFCDEQYCRVCGEAHRDDPPGNGRHWNYPNPCPRYNYAVPRNPDDGDPNWPNDGHRFWALDLAGLMFRRQDIEYDDAQSRQVPTEYPDAHFSRDQSLDIFQPVEEQDTPYRAYARRVANIHHLFRDGHLANRMRSIFYNEAHQPRAYQVNDEMLPLLAALRHVTTYRHNLAVDFENGRVFSMDEPDILHRILFTHHVHMLRRNFRRFASYTDDIDTGHWLSLRRNPEWRQILLSVLQLRLPPEPNASNPFRERGSRHRNFRNELRQLLRDYFQVAAAETTMGSADGRAGPQAFAIHALNQISWILDRDGFLTLPESFCLRYHLDRVRHTMENLPAAEIAQLERRTHEHQGVWDVVRNVVSATIVVEDLVDEGDDLDGRLRWDEQLHWVRDMLSSIADERFRLSQQEGHSREDPLSRQLAELYQLLRSIDESLSLVAANPEEWAEVNADPTRHGRDQNIPLLLQLQEFYRARFEARALQPVFHHALKVLYAMLASIGLAHSGSVTPEIGSDLVVASPVREPEYYSHESSPVGNERYAHRPSIDSQDMEDDPAQQNDFQRTAAVLRRIHAGSAAADARPYFDTMAQVVLHEPTETWRRENGRDIWRDLYIFFSELSHTIGIRDILPAAQGDVSRWMYRRALWRGYRRYHALFRRWEHHQALRELFPRTGYLLETLIAPGVRPEDGDSLLPWVRRQEGIYGIPLEVEGFDESLVPWR</sequence>
<keyword evidence="13" id="KW-0999">Mitochondrion inner membrane</keyword>
<comment type="pathway">
    <text evidence="5">Cofactor biosynthesis; tetrahydrofolylpolyglutamate biosynthesis.</text>
</comment>
<keyword evidence="17" id="KW-0472">Membrane</keyword>
<evidence type="ECO:0000256" key="21">
    <source>
        <dbReference type="SAM" id="MobiDB-lite"/>
    </source>
</evidence>
<keyword evidence="8" id="KW-0963">Cytoplasm</keyword>
<evidence type="ECO:0000256" key="3">
    <source>
        <dbReference type="ARBA" id="ARBA00004305"/>
    </source>
</evidence>
<evidence type="ECO:0000256" key="6">
    <source>
        <dbReference type="ARBA" id="ARBA00008276"/>
    </source>
</evidence>
<keyword evidence="9" id="KW-0554">One-carbon metabolism</keyword>
<evidence type="ECO:0000256" key="12">
    <source>
        <dbReference type="ARBA" id="ARBA00022741"/>
    </source>
</evidence>
<evidence type="ECO:0000256" key="18">
    <source>
        <dbReference type="ARBA" id="ARBA00030592"/>
    </source>
</evidence>
<dbReference type="NCBIfam" id="TIGR01499">
    <property type="entry name" value="folC"/>
    <property type="match status" value="1"/>
</dbReference>
<dbReference type="GO" id="GO:0006730">
    <property type="term" value="P:one-carbon metabolic process"/>
    <property type="evidence" value="ECO:0007669"/>
    <property type="project" value="UniProtKB-KW"/>
</dbReference>
<evidence type="ECO:0000256" key="15">
    <source>
        <dbReference type="ARBA" id="ARBA00022842"/>
    </source>
</evidence>
<dbReference type="PANTHER" id="PTHR11136:SF5">
    <property type="entry name" value="FOLYLPOLYGLUTAMATE SYNTHASE, MITOCHONDRIAL"/>
    <property type="match status" value="1"/>
</dbReference>
<evidence type="ECO:0000256" key="20">
    <source>
        <dbReference type="ARBA" id="ARBA00047493"/>
    </source>
</evidence>
<dbReference type="GO" id="GO:0004326">
    <property type="term" value="F:tetrahydrofolylpolyglutamate synthase activity"/>
    <property type="evidence" value="ECO:0007669"/>
    <property type="project" value="UniProtKB-EC"/>
</dbReference>
<dbReference type="VEuPathDB" id="FungiDB:BTJ68_03634"/>
<dbReference type="GO" id="GO:0046872">
    <property type="term" value="F:metal ion binding"/>
    <property type="evidence" value="ECO:0007669"/>
    <property type="project" value="UniProtKB-KW"/>
</dbReference>
<accession>A0A3M7H8G0</accession>
<dbReference type="CDD" id="cd20336">
    <property type="entry name" value="Rcat_RBR"/>
    <property type="match status" value="1"/>
</dbReference>
<feature type="region of interest" description="Disordered" evidence="21">
    <location>
        <begin position="1298"/>
        <end position="1328"/>
    </location>
</feature>
<keyword evidence="15" id="KW-0460">Magnesium</keyword>
<evidence type="ECO:0000256" key="14">
    <source>
        <dbReference type="ARBA" id="ARBA00022840"/>
    </source>
</evidence>
<keyword evidence="12" id="KW-0547">Nucleotide-binding</keyword>
<dbReference type="SUPFAM" id="SSF53623">
    <property type="entry name" value="MurD-like peptide ligases, catalytic domain"/>
    <property type="match status" value="1"/>
</dbReference>
<proteinExistence type="inferred from homology"/>
<comment type="subcellular location">
    <subcellularLocation>
        <location evidence="4">Cytoplasm</location>
    </subcellularLocation>
    <subcellularLocation>
        <location evidence="2">Mitochondrion inner membrane</location>
    </subcellularLocation>
    <subcellularLocation>
        <location evidence="3">Mitochondrion matrix</location>
    </subcellularLocation>
</comment>
<dbReference type="InterPro" id="IPR001645">
    <property type="entry name" value="Folylpolyglutamate_synth"/>
</dbReference>
<evidence type="ECO:0000256" key="9">
    <source>
        <dbReference type="ARBA" id="ARBA00022563"/>
    </source>
</evidence>
<evidence type="ECO:0000256" key="1">
    <source>
        <dbReference type="ARBA" id="ARBA00001944"/>
    </source>
</evidence>
<dbReference type="EC" id="6.3.2.17" evidence="7"/>
<dbReference type="FunFam" id="3.40.1190.10:FF:000009">
    <property type="entry name" value="Folylpolyglutamate synthase"/>
    <property type="match status" value="1"/>
</dbReference>
<dbReference type="PANTHER" id="PTHR11136">
    <property type="entry name" value="FOLYLPOLYGLUTAMATE SYNTHASE-RELATED"/>
    <property type="match status" value="1"/>
</dbReference>
<comment type="caution">
    <text evidence="22">The sequence shown here is derived from an EMBL/GenBank/DDBJ whole genome shotgun (WGS) entry which is preliminary data.</text>
</comment>
<keyword evidence="16" id="KW-0496">Mitochondrion</keyword>
<dbReference type="Proteomes" id="UP000281468">
    <property type="component" value="Unassembled WGS sequence"/>
</dbReference>
<dbReference type="PROSITE" id="PS01012">
    <property type="entry name" value="FOLYLPOLYGLU_SYNT_2"/>
    <property type="match status" value="1"/>
</dbReference>
<evidence type="ECO:0000256" key="11">
    <source>
        <dbReference type="ARBA" id="ARBA00022723"/>
    </source>
</evidence>
<evidence type="ECO:0000256" key="8">
    <source>
        <dbReference type="ARBA" id="ARBA00022490"/>
    </source>
</evidence>
<organism evidence="22 23">
    <name type="scientific">Hortaea werneckii</name>
    <name type="common">Black yeast</name>
    <name type="synonym">Cladosporium werneckii</name>
    <dbReference type="NCBI Taxonomy" id="91943"/>
    <lineage>
        <taxon>Eukaryota</taxon>
        <taxon>Fungi</taxon>
        <taxon>Dikarya</taxon>
        <taxon>Ascomycota</taxon>
        <taxon>Pezizomycotina</taxon>
        <taxon>Dothideomycetes</taxon>
        <taxon>Dothideomycetidae</taxon>
        <taxon>Mycosphaerellales</taxon>
        <taxon>Teratosphaeriaceae</taxon>
        <taxon>Hortaea</taxon>
    </lineage>
</organism>
<evidence type="ECO:0000256" key="19">
    <source>
        <dbReference type="ARBA" id="ARBA00030876"/>
    </source>
</evidence>
<evidence type="ECO:0000256" key="17">
    <source>
        <dbReference type="ARBA" id="ARBA00023136"/>
    </source>
</evidence>
<keyword evidence="14" id="KW-0067">ATP-binding</keyword>
<reference evidence="22 23" key="1">
    <citation type="journal article" date="2018" name="BMC Genomics">
        <title>Genomic evidence for intraspecific hybridization in a clonal and extremely halotolerant yeast.</title>
        <authorList>
            <person name="Gostincar C."/>
            <person name="Stajich J.E."/>
            <person name="Zupancic J."/>
            <person name="Zalar P."/>
            <person name="Gunde-Cimerman N."/>
        </authorList>
    </citation>
    <scope>NUCLEOTIDE SEQUENCE [LARGE SCALE GENOMIC DNA]</scope>
    <source>
        <strain evidence="22 23">EXF-171</strain>
    </source>
</reference>
<protein>
    <recommendedName>
        <fullName evidence="7">tetrahydrofolate synthase</fullName>
        <ecNumber evidence="7">6.3.2.17</ecNumber>
    </recommendedName>
    <alternativeName>
        <fullName evidence="19">Folylpoly-gamma-glutamate synthetase</fullName>
    </alternativeName>
    <alternativeName>
        <fullName evidence="18">Tetrahydrofolylpolyglutamate synthase</fullName>
    </alternativeName>
</protein>
<dbReference type="GO" id="GO:0005759">
    <property type="term" value="C:mitochondrial matrix"/>
    <property type="evidence" value="ECO:0007669"/>
    <property type="project" value="UniProtKB-SubCell"/>
</dbReference>
<dbReference type="InterPro" id="IPR036565">
    <property type="entry name" value="Mur-like_cat_sf"/>
</dbReference>
<evidence type="ECO:0000256" key="10">
    <source>
        <dbReference type="ARBA" id="ARBA00022598"/>
    </source>
</evidence>
<evidence type="ECO:0000313" key="23">
    <source>
        <dbReference type="Proteomes" id="UP000281468"/>
    </source>
</evidence>
<dbReference type="GO" id="GO:0005743">
    <property type="term" value="C:mitochondrial inner membrane"/>
    <property type="evidence" value="ECO:0007669"/>
    <property type="project" value="UniProtKB-SubCell"/>
</dbReference>
<dbReference type="VEuPathDB" id="FungiDB:BTJ68_05581"/>
<evidence type="ECO:0000256" key="13">
    <source>
        <dbReference type="ARBA" id="ARBA00022792"/>
    </source>
</evidence>
<dbReference type="InterPro" id="IPR036615">
    <property type="entry name" value="Mur_ligase_C_dom_sf"/>
</dbReference>
<dbReference type="GO" id="GO:0005524">
    <property type="term" value="F:ATP binding"/>
    <property type="evidence" value="ECO:0007669"/>
    <property type="project" value="UniProtKB-KW"/>
</dbReference>
<comment type="similarity">
    <text evidence="6">Belongs to the folylpolyglutamate synthase family.</text>
</comment>
<keyword evidence="10" id="KW-0436">Ligase</keyword>
<name>A0A3M7H8G0_HORWE</name>
<dbReference type="EMBL" id="QWIQ01000078">
    <property type="protein sequence ID" value="RMZ09574.1"/>
    <property type="molecule type" value="Genomic_DNA"/>
</dbReference>
<dbReference type="InterPro" id="IPR018109">
    <property type="entry name" value="Folylpolyglutamate_synth_CS"/>
</dbReference>
<evidence type="ECO:0000256" key="4">
    <source>
        <dbReference type="ARBA" id="ARBA00004496"/>
    </source>
</evidence>
<dbReference type="Gene3D" id="3.40.1190.10">
    <property type="entry name" value="Mur-like, catalytic domain"/>
    <property type="match status" value="1"/>
</dbReference>
<evidence type="ECO:0000256" key="5">
    <source>
        <dbReference type="ARBA" id="ARBA00005150"/>
    </source>
</evidence>
<dbReference type="SUPFAM" id="SSF53244">
    <property type="entry name" value="MurD-like peptide ligases, peptide-binding domain"/>
    <property type="match status" value="1"/>
</dbReference>
<dbReference type="UniPathway" id="UPA00850"/>
<dbReference type="Gene3D" id="3.90.190.20">
    <property type="entry name" value="Mur ligase, C-terminal domain"/>
    <property type="match status" value="1"/>
</dbReference>
<dbReference type="SUPFAM" id="SSF57850">
    <property type="entry name" value="RING/U-box"/>
    <property type="match status" value="1"/>
</dbReference>
<evidence type="ECO:0000256" key="2">
    <source>
        <dbReference type="ARBA" id="ARBA00004273"/>
    </source>
</evidence>